<evidence type="ECO:0000256" key="10">
    <source>
        <dbReference type="ARBA" id="ARBA00023324"/>
    </source>
</evidence>
<dbReference type="PRINTS" id="PR00458">
    <property type="entry name" value="PEROXIDASE"/>
</dbReference>
<evidence type="ECO:0000313" key="17">
    <source>
        <dbReference type="EMBL" id="GJM99208.1"/>
    </source>
</evidence>
<dbReference type="PRINTS" id="PR00461">
    <property type="entry name" value="PLPEROXIDASE"/>
</dbReference>
<dbReference type="InterPro" id="IPR019794">
    <property type="entry name" value="Peroxidases_AS"/>
</dbReference>
<evidence type="ECO:0000313" key="19">
    <source>
        <dbReference type="Proteomes" id="UP001054889"/>
    </source>
</evidence>
<dbReference type="Gene3D" id="1.10.520.10">
    <property type="match status" value="1"/>
</dbReference>
<dbReference type="InterPro" id="IPR010255">
    <property type="entry name" value="Haem_peroxidase_sf"/>
</dbReference>
<evidence type="ECO:0000256" key="14">
    <source>
        <dbReference type="PIRSR" id="PIRSR600823-5"/>
    </source>
</evidence>
<dbReference type="SUPFAM" id="SSF48113">
    <property type="entry name" value="Heme-dependent peroxidases"/>
    <property type="match status" value="1"/>
</dbReference>
<feature type="domain" description="Plant heme peroxidase family profile" evidence="16">
    <location>
        <begin position="1"/>
        <end position="125"/>
    </location>
</feature>
<comment type="similarity">
    <text evidence="15">Belongs to the peroxidase family.</text>
</comment>
<evidence type="ECO:0000256" key="9">
    <source>
        <dbReference type="ARBA" id="ARBA00023004"/>
    </source>
</evidence>
<comment type="cofactor">
    <cofactor evidence="2">
        <name>heme b</name>
        <dbReference type="ChEBI" id="CHEBI:60344"/>
    </cofactor>
</comment>
<feature type="site" description="Transition state stabilizer" evidence="13">
    <location>
        <position position="7"/>
    </location>
</feature>
<evidence type="ECO:0000313" key="18">
    <source>
        <dbReference type="EMBL" id="GJM99214.1"/>
    </source>
</evidence>
<reference evidence="17" key="1">
    <citation type="journal article" date="2018" name="DNA Res.">
        <title>Multiple hybrid de novo genome assembly of finger millet, an orphan allotetraploid crop.</title>
        <authorList>
            <person name="Hatakeyama M."/>
            <person name="Aluri S."/>
            <person name="Balachadran M.T."/>
            <person name="Sivarajan S.R."/>
            <person name="Patrignani A."/>
            <person name="Gruter S."/>
            <person name="Poveda L."/>
            <person name="Shimizu-Inatsugi R."/>
            <person name="Baeten J."/>
            <person name="Francoijs K.J."/>
            <person name="Nataraja K.N."/>
            <person name="Reddy Y.A.N."/>
            <person name="Phadnis S."/>
            <person name="Ravikumar R.L."/>
            <person name="Schlapbach R."/>
            <person name="Sreeman S.M."/>
            <person name="Shimizu K.K."/>
        </authorList>
    </citation>
    <scope>NUCLEOTIDE SEQUENCE</scope>
</reference>
<reference evidence="17" key="2">
    <citation type="submission" date="2021-12" db="EMBL/GenBank/DDBJ databases">
        <title>Resequencing data analysis of finger millet.</title>
        <authorList>
            <person name="Hatakeyama M."/>
            <person name="Aluri S."/>
            <person name="Balachadran M.T."/>
            <person name="Sivarajan S.R."/>
            <person name="Poveda L."/>
            <person name="Shimizu-Inatsugi R."/>
            <person name="Schlapbach R."/>
            <person name="Sreeman S.M."/>
            <person name="Shimizu K.K."/>
        </authorList>
    </citation>
    <scope>NUCLEOTIDE SEQUENCE</scope>
</reference>
<dbReference type="GO" id="GO:0042744">
    <property type="term" value="P:hydrogen peroxide catabolic process"/>
    <property type="evidence" value="ECO:0007669"/>
    <property type="project" value="UniProtKB-KW"/>
</dbReference>
<feature type="binding site" evidence="12">
    <location>
        <position position="12"/>
    </location>
    <ligand>
        <name>Ca(2+)</name>
        <dbReference type="ChEBI" id="CHEBI:29108"/>
        <label>1</label>
    </ligand>
</feature>
<comment type="subcellular location">
    <subcellularLocation>
        <location evidence="3">Secreted</location>
    </subcellularLocation>
</comment>
<evidence type="ECO:0000256" key="3">
    <source>
        <dbReference type="ARBA" id="ARBA00004613"/>
    </source>
</evidence>
<feature type="binding site" evidence="12">
    <location>
        <position position="21"/>
    </location>
    <ligand>
        <name>Ca(2+)</name>
        <dbReference type="ChEBI" id="CHEBI:29108"/>
        <label>1</label>
    </ligand>
</feature>
<keyword evidence="5" id="KW-0349">Heme</keyword>
<sequence length="125" mass="13526">MAPAVLRLFFHDCFVNGCDASVLLDSTSHMESDKAAEPNDSLARLRHHQRDQVLPRARLPWPCADVIALASRDTVSLLGGPAWNVPLGRKDSRAANVSAADAYLSSPHANLTELLNKFATHGLDA</sequence>
<feature type="binding site" evidence="12">
    <location>
        <position position="19"/>
    </location>
    <ligand>
        <name>Ca(2+)</name>
        <dbReference type="ChEBI" id="CHEBI:29108"/>
        <label>1</label>
    </ligand>
</feature>
<dbReference type="EMBL" id="BQKI01000007">
    <property type="protein sequence ID" value="GJM99214.1"/>
    <property type="molecule type" value="Genomic_DNA"/>
</dbReference>
<keyword evidence="8" id="KW-0560">Oxidoreductase</keyword>
<protein>
    <recommendedName>
        <fullName evidence="16">Plant heme peroxidase family profile domain-containing protein</fullName>
    </recommendedName>
</protein>
<name>A0AAV5CME3_ELECO</name>
<dbReference type="Proteomes" id="UP001054889">
    <property type="component" value="Unassembled WGS sequence"/>
</dbReference>
<evidence type="ECO:0000256" key="6">
    <source>
        <dbReference type="ARBA" id="ARBA00022723"/>
    </source>
</evidence>
<feature type="active site" description="Proton acceptor" evidence="11">
    <location>
        <position position="11"/>
    </location>
</feature>
<keyword evidence="14" id="KW-1015">Disulfide bond</keyword>
<comment type="catalytic activity">
    <reaction evidence="1">
        <text>2 a phenolic donor + H2O2 = 2 a phenolic radical donor + 2 H2O</text>
        <dbReference type="Rhea" id="RHEA:56136"/>
        <dbReference type="ChEBI" id="CHEBI:15377"/>
        <dbReference type="ChEBI" id="CHEBI:16240"/>
        <dbReference type="ChEBI" id="CHEBI:139520"/>
        <dbReference type="ChEBI" id="CHEBI:139521"/>
        <dbReference type="EC" id="1.11.1.7"/>
    </reaction>
</comment>
<evidence type="ECO:0000256" key="2">
    <source>
        <dbReference type="ARBA" id="ARBA00001970"/>
    </source>
</evidence>
<evidence type="ECO:0000256" key="12">
    <source>
        <dbReference type="PIRSR" id="PIRSR600823-3"/>
    </source>
</evidence>
<gene>
    <name evidence="17" type="primary">ga16290</name>
    <name evidence="18" type="synonym">ga16296</name>
    <name evidence="17" type="ORF">PR202_ga16290</name>
    <name evidence="18" type="ORF">PR202_ga16296</name>
</gene>
<keyword evidence="10" id="KW-0376">Hydrogen peroxide</keyword>
<dbReference type="AlphaFoldDB" id="A0AAV5CME3"/>
<dbReference type="GO" id="GO:0006979">
    <property type="term" value="P:response to oxidative stress"/>
    <property type="evidence" value="ECO:0007669"/>
    <property type="project" value="InterPro"/>
</dbReference>
<dbReference type="GO" id="GO:0020037">
    <property type="term" value="F:heme binding"/>
    <property type="evidence" value="ECO:0007669"/>
    <property type="project" value="InterPro"/>
</dbReference>
<dbReference type="Gene3D" id="1.10.420.10">
    <property type="entry name" value="Peroxidase, domain 2"/>
    <property type="match status" value="1"/>
</dbReference>
<evidence type="ECO:0000259" key="16">
    <source>
        <dbReference type="PROSITE" id="PS50873"/>
    </source>
</evidence>
<evidence type="ECO:0000256" key="1">
    <source>
        <dbReference type="ARBA" id="ARBA00000189"/>
    </source>
</evidence>
<evidence type="ECO:0000256" key="5">
    <source>
        <dbReference type="ARBA" id="ARBA00022617"/>
    </source>
</evidence>
<comment type="cofactor">
    <cofactor evidence="12">
        <name>Ca(2+)</name>
        <dbReference type="ChEBI" id="CHEBI:29108"/>
    </cofactor>
    <text evidence="12">Binds 2 calcium ions per subunit.</text>
</comment>
<dbReference type="GO" id="GO:0046872">
    <property type="term" value="F:metal ion binding"/>
    <property type="evidence" value="ECO:0007669"/>
    <property type="project" value="UniProtKB-KW"/>
</dbReference>
<keyword evidence="9" id="KW-0408">Iron</keyword>
<keyword evidence="19" id="KW-1185">Reference proteome</keyword>
<evidence type="ECO:0000256" key="8">
    <source>
        <dbReference type="ARBA" id="ARBA00023002"/>
    </source>
</evidence>
<dbReference type="GO" id="GO:0005576">
    <property type="term" value="C:extracellular region"/>
    <property type="evidence" value="ECO:0007669"/>
    <property type="project" value="UniProtKB-SubCell"/>
</dbReference>
<dbReference type="Pfam" id="PF00141">
    <property type="entry name" value="peroxidase"/>
    <property type="match status" value="1"/>
</dbReference>
<dbReference type="PANTHER" id="PTHR31388:SF19">
    <property type="entry name" value="OS06G0521900 PROTEIN"/>
    <property type="match status" value="1"/>
</dbReference>
<organism evidence="17 19">
    <name type="scientific">Eleusine coracana subsp. coracana</name>
    <dbReference type="NCBI Taxonomy" id="191504"/>
    <lineage>
        <taxon>Eukaryota</taxon>
        <taxon>Viridiplantae</taxon>
        <taxon>Streptophyta</taxon>
        <taxon>Embryophyta</taxon>
        <taxon>Tracheophyta</taxon>
        <taxon>Spermatophyta</taxon>
        <taxon>Magnoliopsida</taxon>
        <taxon>Liliopsida</taxon>
        <taxon>Poales</taxon>
        <taxon>Poaceae</taxon>
        <taxon>PACMAD clade</taxon>
        <taxon>Chloridoideae</taxon>
        <taxon>Cynodonteae</taxon>
        <taxon>Eleusininae</taxon>
        <taxon>Eleusine</taxon>
    </lineage>
</organism>
<feature type="disulfide bond" evidence="14">
    <location>
        <begin position="13"/>
        <end position="18"/>
    </location>
</feature>
<evidence type="ECO:0000256" key="7">
    <source>
        <dbReference type="ARBA" id="ARBA00022837"/>
    </source>
</evidence>
<dbReference type="PROSITE" id="PS00436">
    <property type="entry name" value="PEROXIDASE_2"/>
    <property type="match status" value="1"/>
</dbReference>
<dbReference type="InterPro" id="IPR000823">
    <property type="entry name" value="Peroxidase_pln"/>
</dbReference>
<dbReference type="PROSITE" id="PS50873">
    <property type="entry name" value="PEROXIDASE_4"/>
    <property type="match status" value="1"/>
</dbReference>
<evidence type="ECO:0000256" key="11">
    <source>
        <dbReference type="PIRSR" id="PIRSR600823-1"/>
    </source>
</evidence>
<evidence type="ECO:0000256" key="15">
    <source>
        <dbReference type="RuleBase" id="RU004241"/>
    </source>
</evidence>
<keyword evidence="6 12" id="KW-0479">Metal-binding</keyword>
<keyword evidence="7 12" id="KW-0106">Calcium</keyword>
<proteinExistence type="inferred from homology"/>
<dbReference type="EMBL" id="BQKI01000007">
    <property type="protein sequence ID" value="GJM99208.1"/>
    <property type="molecule type" value="Genomic_DNA"/>
</dbReference>
<dbReference type="PANTHER" id="PTHR31388">
    <property type="entry name" value="PEROXIDASE 72-RELATED"/>
    <property type="match status" value="1"/>
</dbReference>
<evidence type="ECO:0000256" key="13">
    <source>
        <dbReference type="PIRSR" id="PIRSR600823-4"/>
    </source>
</evidence>
<comment type="caution">
    <text evidence="17">The sequence shown here is derived from an EMBL/GenBank/DDBJ whole genome shotgun (WGS) entry which is preliminary data.</text>
</comment>
<accession>A0AAV5CME3</accession>
<evidence type="ECO:0000256" key="4">
    <source>
        <dbReference type="ARBA" id="ARBA00022559"/>
    </source>
</evidence>
<dbReference type="GO" id="GO:0140825">
    <property type="term" value="F:lactoperoxidase activity"/>
    <property type="evidence" value="ECO:0007669"/>
    <property type="project" value="UniProtKB-EC"/>
</dbReference>
<keyword evidence="4" id="KW-0575">Peroxidase</keyword>
<feature type="binding site" evidence="12">
    <location>
        <position position="17"/>
    </location>
    <ligand>
        <name>Ca(2+)</name>
        <dbReference type="ChEBI" id="CHEBI:29108"/>
        <label>1</label>
    </ligand>
</feature>
<feature type="binding site" evidence="12">
    <location>
        <position position="15"/>
    </location>
    <ligand>
        <name>Ca(2+)</name>
        <dbReference type="ChEBI" id="CHEBI:29108"/>
        <label>1</label>
    </ligand>
</feature>
<dbReference type="InterPro" id="IPR002016">
    <property type="entry name" value="Haem_peroxidase"/>
</dbReference>